<evidence type="ECO:0000313" key="1">
    <source>
        <dbReference type="EMBL" id="GAF75128.1"/>
    </source>
</evidence>
<accession>X0S222</accession>
<dbReference type="AlphaFoldDB" id="X0S222"/>
<comment type="caution">
    <text evidence="1">The sequence shown here is derived from an EMBL/GenBank/DDBJ whole genome shotgun (WGS) entry which is preliminary data.</text>
</comment>
<gene>
    <name evidence="1" type="ORF">S01H1_10889</name>
</gene>
<protein>
    <submittedName>
        <fullName evidence="1">Uncharacterized protein</fullName>
    </submittedName>
</protein>
<feature type="non-terminal residue" evidence="1">
    <location>
        <position position="80"/>
    </location>
</feature>
<name>X0S222_9ZZZZ</name>
<dbReference type="EMBL" id="BARS01005551">
    <property type="protein sequence ID" value="GAF75128.1"/>
    <property type="molecule type" value="Genomic_DNA"/>
</dbReference>
<sequence>MPDQANKFLVPDVEPLKVDILQEELKKALDYVAPAVQRISTMPIMTCFTMTSMETGTEPDSVLIAGSNFEISIQRANSGL</sequence>
<dbReference type="Gene3D" id="3.10.150.10">
    <property type="entry name" value="DNA Polymerase III, subunit A, domain 2"/>
    <property type="match status" value="1"/>
</dbReference>
<proteinExistence type="predicted"/>
<reference evidence="1" key="1">
    <citation type="journal article" date="2014" name="Front. Microbiol.">
        <title>High frequency of phylogenetically diverse reductive dehalogenase-homologous genes in deep subseafloor sedimentary metagenomes.</title>
        <authorList>
            <person name="Kawai M."/>
            <person name="Futagami T."/>
            <person name="Toyoda A."/>
            <person name="Takaki Y."/>
            <person name="Nishi S."/>
            <person name="Hori S."/>
            <person name="Arai W."/>
            <person name="Tsubouchi T."/>
            <person name="Morono Y."/>
            <person name="Uchiyama I."/>
            <person name="Ito T."/>
            <person name="Fujiyama A."/>
            <person name="Inagaki F."/>
            <person name="Takami H."/>
        </authorList>
    </citation>
    <scope>NUCLEOTIDE SEQUENCE</scope>
    <source>
        <strain evidence="1">Expedition CK06-06</strain>
    </source>
</reference>
<organism evidence="1">
    <name type="scientific">marine sediment metagenome</name>
    <dbReference type="NCBI Taxonomy" id="412755"/>
    <lineage>
        <taxon>unclassified sequences</taxon>
        <taxon>metagenomes</taxon>
        <taxon>ecological metagenomes</taxon>
    </lineage>
</organism>